<dbReference type="PANTHER" id="PTHR30443">
    <property type="entry name" value="INNER MEMBRANE PROTEIN"/>
    <property type="match status" value="1"/>
</dbReference>
<protein>
    <submittedName>
        <fullName evidence="9">Phosphoethanolamine transferase for glucans (OPG), alkaline phosphatase superfamily</fullName>
    </submittedName>
</protein>
<comment type="subcellular location">
    <subcellularLocation>
        <location evidence="1">Cell membrane</location>
        <topology evidence="1">Multi-pass membrane protein</topology>
    </subcellularLocation>
</comment>
<dbReference type="CDD" id="cd16017">
    <property type="entry name" value="LptA"/>
    <property type="match status" value="1"/>
</dbReference>
<dbReference type="Proteomes" id="UP000191112">
    <property type="component" value="Unassembled WGS sequence"/>
</dbReference>
<feature type="transmembrane region" description="Helical" evidence="7">
    <location>
        <begin position="12"/>
        <end position="33"/>
    </location>
</feature>
<name>A0A1T5EV43_9FLAO</name>
<evidence type="ECO:0000256" key="4">
    <source>
        <dbReference type="ARBA" id="ARBA00022692"/>
    </source>
</evidence>
<sequence length="559" mass="64434">MFKIEKDKKQYFLYCFLLLILLIPNFVTAFYASDLQDSFVLKLSYLLFSISIWLLPLAIIKPKIYFSICSIFLLIAPLEISFVKSVGQPISDGFIESLIYTNYREATEQLPGHLIEIVTCIFIIIIYFLILRKAPNLRIPKRGKLIIVSIFLLANVAIFAKIYKMTFAMKFTPIGALQFALEFTRTKYIKTYPANLFLNTFTAYESISESKEFENKLQHFSFNAKIDEHKKESKQIFILVLGETARQENFGLYGYHRPTTPKLSKEKNLVAFDNVYSAATLTIQSIPQVITRANPDHIDLQYKEKNIIDAFKEAGFYTAWIDNQNMLIPITKRINNIVDFHYNTKTQNVQDMEAIPIIKQVLNNTDNKKALIVIHSMGSHFRYSNRYPDSFDIYKPSISKTGYDNINIKNKEALVNSYDNSIVYTDHFLASIISLLNDEKSAESCMLYLSDHGENLYDDGKKLIFHGSIQPNIHEYHIPYLVWTSDFYNKENPNIVENLSKNKSKKASSTSTFSTFLNMANIRYDNSDSEQINNLASDQYNEPKNRKILTGSGKVIIVD</sequence>
<evidence type="ECO:0000313" key="9">
    <source>
        <dbReference type="EMBL" id="SKB87761.1"/>
    </source>
</evidence>
<keyword evidence="10" id="KW-1185">Reference proteome</keyword>
<evidence type="ECO:0000256" key="2">
    <source>
        <dbReference type="ARBA" id="ARBA00022475"/>
    </source>
</evidence>
<dbReference type="Pfam" id="PF00884">
    <property type="entry name" value="Sulfatase"/>
    <property type="match status" value="1"/>
</dbReference>
<accession>A0A1T5EV43</accession>
<dbReference type="EMBL" id="FUYZ01000004">
    <property type="protein sequence ID" value="SKB87761.1"/>
    <property type="molecule type" value="Genomic_DNA"/>
</dbReference>
<dbReference type="PANTHER" id="PTHR30443:SF0">
    <property type="entry name" value="PHOSPHOETHANOLAMINE TRANSFERASE EPTA"/>
    <property type="match status" value="1"/>
</dbReference>
<dbReference type="InterPro" id="IPR000917">
    <property type="entry name" value="Sulfatase_N"/>
</dbReference>
<dbReference type="SUPFAM" id="SSF53649">
    <property type="entry name" value="Alkaline phosphatase-like"/>
    <property type="match status" value="1"/>
</dbReference>
<dbReference type="InterPro" id="IPR017850">
    <property type="entry name" value="Alkaline_phosphatase_core_sf"/>
</dbReference>
<proteinExistence type="predicted"/>
<keyword evidence="6 7" id="KW-0472">Membrane</keyword>
<dbReference type="GO" id="GO:0005886">
    <property type="term" value="C:plasma membrane"/>
    <property type="evidence" value="ECO:0007669"/>
    <property type="project" value="UniProtKB-SubCell"/>
</dbReference>
<feature type="transmembrane region" description="Helical" evidence="7">
    <location>
        <begin position="64"/>
        <end position="83"/>
    </location>
</feature>
<feature type="transmembrane region" description="Helical" evidence="7">
    <location>
        <begin position="143"/>
        <end position="163"/>
    </location>
</feature>
<keyword evidence="2" id="KW-1003">Cell membrane</keyword>
<evidence type="ECO:0000256" key="7">
    <source>
        <dbReference type="SAM" id="Phobius"/>
    </source>
</evidence>
<dbReference type="GO" id="GO:0016776">
    <property type="term" value="F:phosphotransferase activity, phosphate group as acceptor"/>
    <property type="evidence" value="ECO:0007669"/>
    <property type="project" value="TreeGrafter"/>
</dbReference>
<feature type="domain" description="Sulfatase N-terminal" evidence="8">
    <location>
        <begin position="236"/>
        <end position="521"/>
    </location>
</feature>
<dbReference type="RefSeq" id="WP_079666844.1">
    <property type="nucleotide sequence ID" value="NZ_FUYZ01000004.1"/>
</dbReference>
<keyword evidence="4 7" id="KW-0812">Transmembrane</keyword>
<evidence type="ECO:0000256" key="6">
    <source>
        <dbReference type="ARBA" id="ARBA00023136"/>
    </source>
</evidence>
<dbReference type="STRING" id="619805.SAMN05660477_01598"/>
<gene>
    <name evidence="9" type="ORF">SAMN05660477_01598</name>
</gene>
<dbReference type="InterPro" id="IPR058130">
    <property type="entry name" value="PEA_transf_C"/>
</dbReference>
<reference evidence="9 10" key="1">
    <citation type="submission" date="2017-02" db="EMBL/GenBank/DDBJ databases">
        <authorList>
            <person name="Peterson S.W."/>
        </authorList>
    </citation>
    <scope>NUCLEOTIDE SEQUENCE [LARGE SCALE GENOMIC DNA]</scope>
    <source>
        <strain evidence="9 10">DSM 22323</strain>
    </source>
</reference>
<dbReference type="InterPro" id="IPR040423">
    <property type="entry name" value="PEA_transferase"/>
</dbReference>
<dbReference type="OrthoDB" id="9786870at2"/>
<dbReference type="AlphaFoldDB" id="A0A1T5EV43"/>
<organism evidence="9 10">
    <name type="scientific">Soonwooa buanensis</name>
    <dbReference type="NCBI Taxonomy" id="619805"/>
    <lineage>
        <taxon>Bacteria</taxon>
        <taxon>Pseudomonadati</taxon>
        <taxon>Bacteroidota</taxon>
        <taxon>Flavobacteriia</taxon>
        <taxon>Flavobacteriales</taxon>
        <taxon>Weeksellaceae</taxon>
        <taxon>Chryseobacterium group</taxon>
        <taxon>Soonwooa</taxon>
    </lineage>
</organism>
<evidence type="ECO:0000256" key="3">
    <source>
        <dbReference type="ARBA" id="ARBA00022679"/>
    </source>
</evidence>
<evidence type="ECO:0000256" key="1">
    <source>
        <dbReference type="ARBA" id="ARBA00004651"/>
    </source>
</evidence>
<feature type="transmembrane region" description="Helical" evidence="7">
    <location>
        <begin position="110"/>
        <end position="131"/>
    </location>
</feature>
<keyword evidence="3 9" id="KW-0808">Transferase</keyword>
<evidence type="ECO:0000259" key="8">
    <source>
        <dbReference type="Pfam" id="PF00884"/>
    </source>
</evidence>
<feature type="transmembrane region" description="Helical" evidence="7">
    <location>
        <begin position="39"/>
        <end position="57"/>
    </location>
</feature>
<dbReference type="GO" id="GO:0009244">
    <property type="term" value="P:lipopolysaccharide core region biosynthetic process"/>
    <property type="evidence" value="ECO:0007669"/>
    <property type="project" value="TreeGrafter"/>
</dbReference>
<keyword evidence="5 7" id="KW-1133">Transmembrane helix</keyword>
<dbReference type="Gene3D" id="3.40.720.10">
    <property type="entry name" value="Alkaline Phosphatase, subunit A"/>
    <property type="match status" value="1"/>
</dbReference>
<evidence type="ECO:0000313" key="10">
    <source>
        <dbReference type="Proteomes" id="UP000191112"/>
    </source>
</evidence>
<evidence type="ECO:0000256" key="5">
    <source>
        <dbReference type="ARBA" id="ARBA00022989"/>
    </source>
</evidence>